<keyword evidence="2" id="KW-0436">Ligase</keyword>
<dbReference type="Pfam" id="PF00501">
    <property type="entry name" value="AMP-binding"/>
    <property type="match status" value="1"/>
</dbReference>
<dbReference type="InterPro" id="IPR045851">
    <property type="entry name" value="AMP-bd_C_sf"/>
</dbReference>
<dbReference type="InterPro" id="IPR025110">
    <property type="entry name" value="AMP-bd_C"/>
</dbReference>
<evidence type="ECO:0000259" key="4">
    <source>
        <dbReference type="Pfam" id="PF13193"/>
    </source>
</evidence>
<accession>A0ABR1KDW6</accession>
<comment type="caution">
    <text evidence="5">The sequence shown here is derived from an EMBL/GenBank/DDBJ whole genome shotgun (WGS) entry which is preliminary data.</text>
</comment>
<evidence type="ECO:0000313" key="6">
    <source>
        <dbReference type="Proteomes" id="UP001363622"/>
    </source>
</evidence>
<evidence type="ECO:0000259" key="3">
    <source>
        <dbReference type="Pfam" id="PF00501"/>
    </source>
</evidence>
<dbReference type="Gene3D" id="3.30.300.30">
    <property type="match status" value="1"/>
</dbReference>
<dbReference type="Pfam" id="PF13193">
    <property type="entry name" value="AMP-binding_C"/>
    <property type="match status" value="1"/>
</dbReference>
<feature type="domain" description="AMP-dependent synthetase/ligase" evidence="3">
    <location>
        <begin position="22"/>
        <end position="401"/>
    </location>
</feature>
<dbReference type="InterPro" id="IPR020845">
    <property type="entry name" value="AMP-binding_CS"/>
</dbReference>
<organism evidence="5 6">
    <name type="scientific">Phyllosticta citriasiana</name>
    <dbReference type="NCBI Taxonomy" id="595635"/>
    <lineage>
        <taxon>Eukaryota</taxon>
        <taxon>Fungi</taxon>
        <taxon>Dikarya</taxon>
        <taxon>Ascomycota</taxon>
        <taxon>Pezizomycotina</taxon>
        <taxon>Dothideomycetes</taxon>
        <taxon>Dothideomycetes incertae sedis</taxon>
        <taxon>Botryosphaeriales</taxon>
        <taxon>Phyllostictaceae</taxon>
        <taxon>Phyllosticta</taxon>
    </lineage>
</organism>
<keyword evidence="6" id="KW-1185">Reference proteome</keyword>
<feature type="domain" description="AMP-binding enzyme C-terminal" evidence="4">
    <location>
        <begin position="452"/>
        <end position="532"/>
    </location>
</feature>
<dbReference type="InterPro" id="IPR000873">
    <property type="entry name" value="AMP-dep_synth/lig_dom"/>
</dbReference>
<dbReference type="PROSITE" id="PS00455">
    <property type="entry name" value="AMP_BINDING"/>
    <property type="match status" value="1"/>
</dbReference>
<proteinExistence type="inferred from homology"/>
<dbReference type="EMBL" id="JBBPHU010000011">
    <property type="protein sequence ID" value="KAK7512350.1"/>
    <property type="molecule type" value="Genomic_DNA"/>
</dbReference>
<evidence type="ECO:0000313" key="5">
    <source>
        <dbReference type="EMBL" id="KAK7512350.1"/>
    </source>
</evidence>
<dbReference type="CDD" id="cd05911">
    <property type="entry name" value="Firefly_Luc_like"/>
    <property type="match status" value="1"/>
</dbReference>
<dbReference type="PANTHER" id="PTHR24096:SF149">
    <property type="entry name" value="AMP-BINDING DOMAIN-CONTAINING PROTEIN-RELATED"/>
    <property type="match status" value="1"/>
</dbReference>
<reference evidence="5 6" key="1">
    <citation type="submission" date="2024-04" db="EMBL/GenBank/DDBJ databases">
        <title>Phyllosticta paracitricarpa is synonymous to the EU quarantine fungus P. citricarpa based on phylogenomic analyses.</title>
        <authorList>
            <consortium name="Lawrence Berkeley National Laboratory"/>
            <person name="Van Ingen-Buijs V.A."/>
            <person name="Van Westerhoven A.C."/>
            <person name="Haridas S."/>
            <person name="Skiadas P."/>
            <person name="Martin F."/>
            <person name="Groenewald J.Z."/>
            <person name="Crous P.W."/>
            <person name="Seidl M.F."/>
        </authorList>
    </citation>
    <scope>NUCLEOTIDE SEQUENCE [LARGE SCALE GENOMIC DNA]</scope>
    <source>
        <strain evidence="5 6">CBS 123371</strain>
    </source>
</reference>
<comment type="similarity">
    <text evidence="1">Belongs to the ATP-dependent AMP-binding enzyme family.</text>
</comment>
<dbReference type="Proteomes" id="UP001363622">
    <property type="component" value="Unassembled WGS sequence"/>
</dbReference>
<name>A0ABR1KDW6_9PEZI</name>
<dbReference type="PANTHER" id="PTHR24096">
    <property type="entry name" value="LONG-CHAIN-FATTY-ACID--COA LIGASE"/>
    <property type="match status" value="1"/>
</dbReference>
<protein>
    <submittedName>
        <fullName evidence="5">Uncharacterized protein</fullName>
    </submittedName>
</protein>
<evidence type="ECO:0000256" key="1">
    <source>
        <dbReference type="ARBA" id="ARBA00006432"/>
    </source>
</evidence>
<evidence type="ECO:0000256" key="2">
    <source>
        <dbReference type="ARBA" id="ARBA00022598"/>
    </source>
</evidence>
<sequence length="553" mass="61747">MPTDSPYPAISVPDVDIWAFLFERKDRPFPDDKVIYHDPNTKRSYTYAQVKSTAIDFGKGLKGLWDWQKGDVVALFSPNCIDTPAITWGTHWAGGIISPANPTYTVDELAFQLKNAGAKAVVTQLPLVPMVEKAAEIAGVPQDRIIVMGDARDPSGTVKHFTSIRNISGTARFRRTKLKPDEDLAFLVYSSGTTGHPKGVMLTHRNIVANTLMNYAVEGKNLHWNHGPHGPADKVLAFLPFFHIYGLTCLIHHSMLGGMELVVMDKFELEKFCRIVQDYRITFAYLVPPVVLMLTKNPLVDKYDLSSLRMTNSGAAPLTQELVNDLYAKRKIPVKQGYGLSETSPTTHAQEWTDWNKKIGAVGKLLPNQTGKYMSPEEKEVPVGQTGELWIKGPNVFKGYWKNPEATKNALTEDGFFRTGDVGHQDEEGHFYITDRVKELIKFKGFQVPPAELEGLLISHPSVSDVAVIGVYDKQQATEVPRAYIVAAAGIKCTPQTGEHIVEWLTERVAHHKRLRGGVRFVDEIPKSISGKILRRLLKERALKEEEGPKARL</sequence>
<dbReference type="Gene3D" id="3.40.50.12780">
    <property type="entry name" value="N-terminal domain of ligase-like"/>
    <property type="match status" value="1"/>
</dbReference>
<dbReference type="InterPro" id="IPR042099">
    <property type="entry name" value="ANL_N_sf"/>
</dbReference>
<dbReference type="SUPFAM" id="SSF56801">
    <property type="entry name" value="Acetyl-CoA synthetase-like"/>
    <property type="match status" value="1"/>
</dbReference>
<gene>
    <name evidence="5" type="ORF">IWZ03DRAFT_386116</name>
</gene>